<keyword evidence="4 5" id="KW-0326">Glycosidase</keyword>
<gene>
    <name evidence="7" type="ORF">E0Z10_g324</name>
</gene>
<dbReference type="EMBL" id="SKBN01000003">
    <property type="protein sequence ID" value="TGJ88395.1"/>
    <property type="molecule type" value="Genomic_DNA"/>
</dbReference>
<comment type="caution">
    <text evidence="7">The sequence shown here is derived from an EMBL/GenBank/DDBJ whole genome shotgun (WGS) entry which is preliminary data.</text>
</comment>
<dbReference type="STRING" id="37992.A0A4Z0Z9S0"/>
<keyword evidence="8" id="KW-1185">Reference proteome</keyword>
<comment type="similarity">
    <text evidence="1 5">Belongs to the glycosyl hydrolase 43 family.</text>
</comment>
<evidence type="ECO:0000256" key="3">
    <source>
        <dbReference type="ARBA" id="ARBA00022801"/>
    </source>
</evidence>
<evidence type="ECO:0000313" key="8">
    <source>
        <dbReference type="Proteomes" id="UP000297716"/>
    </source>
</evidence>
<dbReference type="Pfam" id="PF04616">
    <property type="entry name" value="Glyco_hydro_43"/>
    <property type="match status" value="1"/>
</dbReference>
<dbReference type="PANTHER" id="PTHR43817">
    <property type="entry name" value="GLYCOSYL HYDROLASE"/>
    <property type="match status" value="1"/>
</dbReference>
<name>A0A4Z0Z9S0_9PEZI</name>
<keyword evidence="3 5" id="KW-0378">Hydrolase</keyword>
<evidence type="ECO:0000256" key="6">
    <source>
        <dbReference type="SAM" id="MobiDB-lite"/>
    </source>
</evidence>
<feature type="region of interest" description="Disordered" evidence="6">
    <location>
        <begin position="1"/>
        <end position="24"/>
    </location>
</feature>
<evidence type="ECO:0000256" key="4">
    <source>
        <dbReference type="ARBA" id="ARBA00023295"/>
    </source>
</evidence>
<dbReference type="InterPro" id="IPR023296">
    <property type="entry name" value="Glyco_hydro_beta-prop_sf"/>
</dbReference>
<dbReference type="GO" id="GO:0005975">
    <property type="term" value="P:carbohydrate metabolic process"/>
    <property type="evidence" value="ECO:0007669"/>
    <property type="project" value="InterPro"/>
</dbReference>
<dbReference type="AlphaFoldDB" id="A0A4Z0Z9S0"/>
<dbReference type="Gene3D" id="2.115.10.20">
    <property type="entry name" value="Glycosyl hydrolase domain, family 43"/>
    <property type="match status" value="1"/>
</dbReference>
<dbReference type="PANTHER" id="PTHR43817:SF1">
    <property type="entry name" value="HYDROLASE, FAMILY 43, PUTATIVE (AFU_ORTHOLOGUE AFUA_3G01660)-RELATED"/>
    <property type="match status" value="1"/>
</dbReference>
<keyword evidence="2" id="KW-0732">Signal</keyword>
<accession>A0A4Z0Z9S0</accession>
<organism evidence="7 8">
    <name type="scientific">Xylaria hypoxylon</name>
    <dbReference type="NCBI Taxonomy" id="37992"/>
    <lineage>
        <taxon>Eukaryota</taxon>
        <taxon>Fungi</taxon>
        <taxon>Dikarya</taxon>
        <taxon>Ascomycota</taxon>
        <taxon>Pezizomycotina</taxon>
        <taxon>Sordariomycetes</taxon>
        <taxon>Xylariomycetidae</taxon>
        <taxon>Xylariales</taxon>
        <taxon>Xylariaceae</taxon>
        <taxon>Xylaria</taxon>
    </lineage>
</organism>
<evidence type="ECO:0000256" key="2">
    <source>
        <dbReference type="ARBA" id="ARBA00022729"/>
    </source>
</evidence>
<dbReference type="Proteomes" id="UP000297716">
    <property type="component" value="Unassembled WGS sequence"/>
</dbReference>
<dbReference type="SUPFAM" id="SSF75005">
    <property type="entry name" value="Arabinanase/levansucrase/invertase"/>
    <property type="match status" value="1"/>
</dbReference>
<reference evidence="7 8" key="1">
    <citation type="submission" date="2019-03" db="EMBL/GenBank/DDBJ databases">
        <title>Draft genome sequence of Xylaria hypoxylon DSM 108379, a ubiquitous saprotrophic-parasitic fungi on hardwood.</title>
        <authorList>
            <person name="Buettner E."/>
            <person name="Leonhardt S."/>
            <person name="Gebauer A.M."/>
            <person name="Liers C."/>
            <person name="Hofrichter M."/>
            <person name="Kellner H."/>
        </authorList>
    </citation>
    <scope>NUCLEOTIDE SEQUENCE [LARGE SCALE GENOMIC DNA]</scope>
    <source>
        <strain evidence="7 8">DSM 108379</strain>
    </source>
</reference>
<proteinExistence type="inferred from homology"/>
<evidence type="ECO:0000256" key="1">
    <source>
        <dbReference type="ARBA" id="ARBA00009865"/>
    </source>
</evidence>
<dbReference type="GO" id="GO:0004553">
    <property type="term" value="F:hydrolase activity, hydrolyzing O-glycosyl compounds"/>
    <property type="evidence" value="ECO:0007669"/>
    <property type="project" value="InterPro"/>
</dbReference>
<dbReference type="InterPro" id="IPR006710">
    <property type="entry name" value="Glyco_hydro_43"/>
</dbReference>
<dbReference type="OrthoDB" id="272289at2759"/>
<protein>
    <submittedName>
        <fullName evidence="7">Uncharacterized protein</fullName>
    </submittedName>
</protein>
<evidence type="ECO:0000313" key="7">
    <source>
        <dbReference type="EMBL" id="TGJ88395.1"/>
    </source>
</evidence>
<evidence type="ECO:0000256" key="5">
    <source>
        <dbReference type="RuleBase" id="RU361187"/>
    </source>
</evidence>
<sequence length="342" mass="37462">MKNHPKKTLADFASRKPPHGTEHSADIWAPELHALRGDGTSTMQQRTRKWATKAIGYQWAIDGTVFELDDQLYLAYSGWPLDSSAPHQSDHNYIRHGYPTQHNLGSANVNKHHSHHGNASRDGKATASASDLVQNLFLMRLDNPSTAGSRPVAISLPQQPWEITRDRNGAHAINEGPQWLSSPDGQWRGLVYSCAGSWTHEYKMATLKYRGGEPLDPSSWQKSKAPLLQSNKRSGTGPFGPGHGSFLDVGGGNMIAVYHATDGPDDGWENRRARVQRVTFTEKGPYMGKSFGVEGAAEGAGLVAKIKARMGRKKQSSLAGTGDLGAFLEARRMENEAKTDEI</sequence>